<dbReference type="PANTHER" id="PTHR38031">
    <property type="entry name" value="SULFUR CARRIER PROTEIN SLR0821-RELATED"/>
    <property type="match status" value="1"/>
</dbReference>
<evidence type="ECO:0000313" key="2">
    <source>
        <dbReference type="Proteomes" id="UP000245125"/>
    </source>
</evidence>
<gene>
    <name evidence="1" type="ORF">NBG4_70006</name>
</gene>
<keyword evidence="2" id="KW-1185">Reference proteome</keyword>
<accession>A0A2U3QK02</accession>
<dbReference type="Proteomes" id="UP000245125">
    <property type="component" value="Unassembled WGS sequence"/>
</dbReference>
<organism evidence="1 2">
    <name type="scientific">Candidatus Sulfobium mesophilum</name>
    <dbReference type="NCBI Taxonomy" id="2016548"/>
    <lineage>
        <taxon>Bacteria</taxon>
        <taxon>Pseudomonadati</taxon>
        <taxon>Nitrospirota</taxon>
        <taxon>Nitrospiria</taxon>
        <taxon>Nitrospirales</taxon>
        <taxon>Nitrospiraceae</taxon>
        <taxon>Candidatus Sulfobium</taxon>
    </lineage>
</organism>
<dbReference type="InterPro" id="IPR016155">
    <property type="entry name" value="Mopterin_synth/thiamin_S_b"/>
</dbReference>
<dbReference type="CDD" id="cd17074">
    <property type="entry name" value="Ubl_CysO_like"/>
    <property type="match status" value="1"/>
</dbReference>
<protein>
    <recommendedName>
        <fullName evidence="3">Molybdopterin synthase sulfur carrier subunit</fullName>
    </recommendedName>
</protein>
<evidence type="ECO:0008006" key="3">
    <source>
        <dbReference type="Google" id="ProtNLM"/>
    </source>
</evidence>
<sequence>MAVKVRIPTPLQRLTEGKEEVEAAAGKIIELVNELEKRFPGIGERISDSGKIRRFVNIYVNDEDIRFLNAEETVVKDGDEVSIVPAIAGGSSDTVKGFCRGRSTL</sequence>
<dbReference type="OrthoDB" id="9156098at2"/>
<dbReference type="SUPFAM" id="SSF54285">
    <property type="entry name" value="MoaD/ThiS"/>
    <property type="match status" value="1"/>
</dbReference>
<dbReference type="EMBL" id="OUUY01000119">
    <property type="protein sequence ID" value="SPQ01743.1"/>
    <property type="molecule type" value="Genomic_DNA"/>
</dbReference>
<proteinExistence type="predicted"/>
<dbReference type="PANTHER" id="PTHR38031:SF1">
    <property type="entry name" value="SULFUR CARRIER PROTEIN CYSO"/>
    <property type="match status" value="1"/>
</dbReference>
<dbReference type="Gene3D" id="3.10.20.30">
    <property type="match status" value="1"/>
</dbReference>
<dbReference type="InterPro" id="IPR003749">
    <property type="entry name" value="ThiS/MoaD-like"/>
</dbReference>
<name>A0A2U3QK02_9BACT</name>
<dbReference type="Pfam" id="PF02597">
    <property type="entry name" value="ThiS"/>
    <property type="match status" value="1"/>
</dbReference>
<dbReference type="AlphaFoldDB" id="A0A2U3QK02"/>
<dbReference type="InterPro" id="IPR012675">
    <property type="entry name" value="Beta-grasp_dom_sf"/>
</dbReference>
<dbReference type="InterPro" id="IPR052045">
    <property type="entry name" value="Sulfur_Carrier/Prot_Modifier"/>
</dbReference>
<evidence type="ECO:0000313" key="1">
    <source>
        <dbReference type="EMBL" id="SPQ01743.1"/>
    </source>
</evidence>
<reference evidence="2" key="1">
    <citation type="submission" date="2018-03" db="EMBL/GenBank/DDBJ databases">
        <authorList>
            <person name="Zecchin S."/>
        </authorList>
    </citation>
    <scope>NUCLEOTIDE SEQUENCE [LARGE SCALE GENOMIC DNA]</scope>
</reference>